<proteinExistence type="inferred from homology"/>
<comment type="similarity">
    <text evidence="1">Belongs to the LysR transcriptional regulatory family.</text>
</comment>
<dbReference type="Pfam" id="PF03466">
    <property type="entry name" value="LysR_substrate"/>
    <property type="match status" value="1"/>
</dbReference>
<gene>
    <name evidence="6" type="ORF">I6U48_26390</name>
</gene>
<evidence type="ECO:0000256" key="3">
    <source>
        <dbReference type="ARBA" id="ARBA00023125"/>
    </source>
</evidence>
<keyword evidence="2" id="KW-0805">Transcription regulation</keyword>
<dbReference type="PANTHER" id="PTHR30346:SF0">
    <property type="entry name" value="HCA OPERON TRANSCRIPTIONAL ACTIVATOR HCAR"/>
    <property type="match status" value="1"/>
</dbReference>
<dbReference type="InterPro" id="IPR000847">
    <property type="entry name" value="LysR_HTH_N"/>
</dbReference>
<dbReference type="AlphaFoldDB" id="A0A949U125"/>
<feature type="domain" description="HTH lysR-type" evidence="5">
    <location>
        <begin position="1"/>
        <end position="58"/>
    </location>
</feature>
<dbReference type="FunFam" id="1.10.10.10:FF:000001">
    <property type="entry name" value="LysR family transcriptional regulator"/>
    <property type="match status" value="1"/>
</dbReference>
<sequence length="300" mass="34129">MTLVQLEYFIEVAEQLNFTQAAKKFYVSQTAVTQQIKSLEKSLKIQLLNRTKHHVALTPAGRVFYNEAKAIIERAKTAVEKTSNASAGSSGSIHIGYIKGYEKTSFSNLIFHFHEKYPNITISFHRDNAENLIEGALKGIYDIVFSLDFKSFHKLKDLKSFSIKSYPLMAVLYSSHPFAHRSSIKRYELKNETFLVMKSQLNTNSENDNQILGEYYENGFIPKVFQASTDFETLFLMVSAGMGICILPEYITRNADITKNTVIVPLEGENEKININVFCNKASSNNCLKIFAEFIENFYA</sequence>
<organism evidence="6 7">
    <name type="scientific">Clostridium thailandense</name>
    <dbReference type="NCBI Taxonomy" id="2794346"/>
    <lineage>
        <taxon>Bacteria</taxon>
        <taxon>Bacillati</taxon>
        <taxon>Bacillota</taxon>
        <taxon>Clostridia</taxon>
        <taxon>Eubacteriales</taxon>
        <taxon>Clostridiaceae</taxon>
        <taxon>Clostridium</taxon>
    </lineage>
</organism>
<dbReference type="PANTHER" id="PTHR30346">
    <property type="entry name" value="TRANSCRIPTIONAL DUAL REGULATOR HCAR-RELATED"/>
    <property type="match status" value="1"/>
</dbReference>
<dbReference type="GO" id="GO:0032993">
    <property type="term" value="C:protein-DNA complex"/>
    <property type="evidence" value="ECO:0007669"/>
    <property type="project" value="TreeGrafter"/>
</dbReference>
<keyword evidence="4" id="KW-0804">Transcription</keyword>
<evidence type="ECO:0000313" key="7">
    <source>
        <dbReference type="Proteomes" id="UP000694308"/>
    </source>
</evidence>
<dbReference type="Proteomes" id="UP000694308">
    <property type="component" value="Unassembled WGS sequence"/>
</dbReference>
<evidence type="ECO:0000256" key="1">
    <source>
        <dbReference type="ARBA" id="ARBA00009437"/>
    </source>
</evidence>
<accession>A0A949U125</accession>
<dbReference type="Pfam" id="PF00126">
    <property type="entry name" value="HTH_1"/>
    <property type="match status" value="1"/>
</dbReference>
<keyword evidence="7" id="KW-1185">Reference proteome</keyword>
<dbReference type="GO" id="GO:0003677">
    <property type="term" value="F:DNA binding"/>
    <property type="evidence" value="ECO:0007669"/>
    <property type="project" value="UniProtKB-KW"/>
</dbReference>
<dbReference type="GO" id="GO:0003700">
    <property type="term" value="F:DNA-binding transcription factor activity"/>
    <property type="evidence" value="ECO:0007669"/>
    <property type="project" value="InterPro"/>
</dbReference>
<evidence type="ECO:0000313" key="6">
    <source>
        <dbReference type="EMBL" id="MBV7276413.1"/>
    </source>
</evidence>
<dbReference type="InterPro" id="IPR005119">
    <property type="entry name" value="LysR_subst-bd"/>
</dbReference>
<comment type="caution">
    <text evidence="6">The sequence shown here is derived from an EMBL/GenBank/DDBJ whole genome shotgun (WGS) entry which is preliminary data.</text>
</comment>
<dbReference type="EMBL" id="JAEEGC010000177">
    <property type="protein sequence ID" value="MBV7276413.1"/>
    <property type="molecule type" value="Genomic_DNA"/>
</dbReference>
<dbReference type="PROSITE" id="PS50931">
    <property type="entry name" value="HTH_LYSR"/>
    <property type="match status" value="1"/>
</dbReference>
<keyword evidence="3" id="KW-0238">DNA-binding</keyword>
<reference evidence="6" key="1">
    <citation type="submission" date="2020-12" db="EMBL/GenBank/DDBJ databases">
        <title>Clostridium thailandense sp. nov., a novel acetogenic bacterium isolated from peat land soil in Thailand.</title>
        <authorList>
            <person name="Chaikitkaew S."/>
            <person name="Birkeland N.K."/>
        </authorList>
    </citation>
    <scope>NUCLEOTIDE SEQUENCE</scope>
    <source>
        <strain evidence="6">PL3</strain>
    </source>
</reference>
<evidence type="ECO:0000256" key="4">
    <source>
        <dbReference type="ARBA" id="ARBA00023163"/>
    </source>
</evidence>
<dbReference type="RefSeq" id="WP_218323495.1">
    <property type="nucleotide sequence ID" value="NZ_JAEEGC010000177.1"/>
</dbReference>
<evidence type="ECO:0000256" key="2">
    <source>
        <dbReference type="ARBA" id="ARBA00023015"/>
    </source>
</evidence>
<dbReference type="CDD" id="cd05466">
    <property type="entry name" value="PBP2_LTTR_substrate"/>
    <property type="match status" value="1"/>
</dbReference>
<protein>
    <submittedName>
        <fullName evidence="6">LysR family transcriptional regulator</fullName>
    </submittedName>
</protein>
<name>A0A949U125_9CLOT</name>
<evidence type="ECO:0000259" key="5">
    <source>
        <dbReference type="PROSITE" id="PS50931"/>
    </source>
</evidence>